<name>A0ABU7BMR9_9TELE</name>
<feature type="compositionally biased region" description="Basic and acidic residues" evidence="1">
    <location>
        <begin position="35"/>
        <end position="47"/>
    </location>
</feature>
<sequence length="99" mass="11545">MNLNYNELTKITTKKQNREVQRNRQGTSTQNQIQENKESKTPCPHADHDIPSVTESHIFRICQDFFTTNYISLTELMSSIPIFFFIFILAAVNSFKKES</sequence>
<dbReference type="Proteomes" id="UP001345963">
    <property type="component" value="Unassembled WGS sequence"/>
</dbReference>
<feature type="region of interest" description="Disordered" evidence="1">
    <location>
        <begin position="12"/>
        <end position="47"/>
    </location>
</feature>
<keyword evidence="2" id="KW-0472">Membrane</keyword>
<gene>
    <name evidence="3" type="ORF">ATANTOWER_000699</name>
</gene>
<keyword evidence="2" id="KW-1133">Transmembrane helix</keyword>
<evidence type="ECO:0000256" key="1">
    <source>
        <dbReference type="SAM" id="MobiDB-lite"/>
    </source>
</evidence>
<evidence type="ECO:0000256" key="2">
    <source>
        <dbReference type="SAM" id="Phobius"/>
    </source>
</evidence>
<keyword evidence="4" id="KW-1185">Reference proteome</keyword>
<reference evidence="3 4" key="1">
    <citation type="submission" date="2021-07" db="EMBL/GenBank/DDBJ databases">
        <authorList>
            <person name="Palmer J.M."/>
        </authorList>
    </citation>
    <scope>NUCLEOTIDE SEQUENCE [LARGE SCALE GENOMIC DNA]</scope>
    <source>
        <strain evidence="3 4">AT_MEX2019</strain>
        <tissue evidence="3">Muscle</tissue>
    </source>
</reference>
<proteinExistence type="predicted"/>
<protein>
    <submittedName>
        <fullName evidence="3">Uncharacterized protein</fullName>
    </submittedName>
</protein>
<evidence type="ECO:0000313" key="3">
    <source>
        <dbReference type="EMBL" id="MED6251633.1"/>
    </source>
</evidence>
<organism evidence="3 4">
    <name type="scientific">Ataeniobius toweri</name>
    <dbReference type="NCBI Taxonomy" id="208326"/>
    <lineage>
        <taxon>Eukaryota</taxon>
        <taxon>Metazoa</taxon>
        <taxon>Chordata</taxon>
        <taxon>Craniata</taxon>
        <taxon>Vertebrata</taxon>
        <taxon>Euteleostomi</taxon>
        <taxon>Actinopterygii</taxon>
        <taxon>Neopterygii</taxon>
        <taxon>Teleostei</taxon>
        <taxon>Neoteleostei</taxon>
        <taxon>Acanthomorphata</taxon>
        <taxon>Ovalentaria</taxon>
        <taxon>Atherinomorphae</taxon>
        <taxon>Cyprinodontiformes</taxon>
        <taxon>Goodeidae</taxon>
        <taxon>Ataeniobius</taxon>
    </lineage>
</organism>
<comment type="caution">
    <text evidence="3">The sequence shown here is derived from an EMBL/GenBank/DDBJ whole genome shotgun (WGS) entry which is preliminary data.</text>
</comment>
<keyword evidence="2" id="KW-0812">Transmembrane</keyword>
<evidence type="ECO:0000313" key="4">
    <source>
        <dbReference type="Proteomes" id="UP001345963"/>
    </source>
</evidence>
<dbReference type="EMBL" id="JAHUTI010060076">
    <property type="protein sequence ID" value="MED6251633.1"/>
    <property type="molecule type" value="Genomic_DNA"/>
</dbReference>
<accession>A0ABU7BMR9</accession>
<feature type="transmembrane region" description="Helical" evidence="2">
    <location>
        <begin position="76"/>
        <end position="95"/>
    </location>
</feature>
<feature type="compositionally biased region" description="Polar residues" evidence="1">
    <location>
        <begin position="23"/>
        <end position="34"/>
    </location>
</feature>